<evidence type="ECO:0000256" key="1">
    <source>
        <dbReference type="ARBA" id="ARBA00007099"/>
    </source>
</evidence>
<feature type="region of interest" description="Disordered" evidence="2">
    <location>
        <begin position="210"/>
        <end position="229"/>
    </location>
</feature>
<sequence length="235" mass="26621">MELKPLFVLTRKDMQTERASILKFFYQIMIPWHNLPKVLLVFHSDVSELDELGELRVTIQASRSSRTPEPPRKKQHKVEVDHAVGEIDDLATMNHLHDLWQSLADRENDPLPHHISTPGERADLLDGLVTVLDRLHNPCLIMVARSVADGYTPREQVAEIQLEFFRLLCRVYGECMLTVELDYDGAEADAQALQSLGLEVTITRGRENQLPRHEHCGPSGDSASEPGTKDFAQIL</sequence>
<evidence type="ECO:0000313" key="3">
    <source>
        <dbReference type="WBParaSite" id="MCU_010354-RA"/>
    </source>
</evidence>
<dbReference type="PANTHER" id="PTHR13225:SF3">
    <property type="entry name" value="UPF0489 PROTEIN C5ORF22"/>
    <property type="match status" value="1"/>
</dbReference>
<accession>A0A5K3FVD4</accession>
<evidence type="ECO:0000256" key="2">
    <source>
        <dbReference type="SAM" id="MobiDB-lite"/>
    </source>
</evidence>
<dbReference type="PANTHER" id="PTHR13225">
    <property type="entry name" value="MISEXPRESSION SUPPRESSOR OF RAS 6"/>
    <property type="match status" value="1"/>
</dbReference>
<name>A0A5K3FVD4_MESCO</name>
<proteinExistence type="inferred from homology"/>
<dbReference type="InterPro" id="IPR024131">
    <property type="entry name" value="UPF0489"/>
</dbReference>
<reference evidence="3" key="1">
    <citation type="submission" date="2019-11" db="UniProtKB">
        <authorList>
            <consortium name="WormBaseParasite"/>
        </authorList>
    </citation>
    <scope>IDENTIFICATION</scope>
</reference>
<protein>
    <submittedName>
        <fullName evidence="3">NOG1 domain-containing protein</fullName>
    </submittedName>
</protein>
<organism evidence="3">
    <name type="scientific">Mesocestoides corti</name>
    <name type="common">Flatworm</name>
    <dbReference type="NCBI Taxonomy" id="53468"/>
    <lineage>
        <taxon>Eukaryota</taxon>
        <taxon>Metazoa</taxon>
        <taxon>Spiralia</taxon>
        <taxon>Lophotrochozoa</taxon>
        <taxon>Platyhelminthes</taxon>
        <taxon>Cestoda</taxon>
        <taxon>Eucestoda</taxon>
        <taxon>Cyclophyllidea</taxon>
        <taxon>Mesocestoididae</taxon>
        <taxon>Mesocestoides</taxon>
    </lineage>
</organism>
<dbReference type="WBParaSite" id="MCU_010354-RA">
    <property type="protein sequence ID" value="MCU_010354-RA"/>
    <property type="gene ID" value="MCU_010354"/>
</dbReference>
<dbReference type="AlphaFoldDB" id="A0A5K3FVD4"/>
<comment type="similarity">
    <text evidence="1">Belongs to the UPF0489 family.</text>
</comment>